<comment type="subcellular location">
    <subcellularLocation>
        <location evidence="1">Cell membrane</location>
        <topology evidence="1">Multi-pass membrane protein</topology>
    </subcellularLocation>
</comment>
<gene>
    <name evidence="14" type="primary">LOC103175757</name>
</gene>
<feature type="transmembrane region" description="Helical" evidence="12">
    <location>
        <begin position="609"/>
        <end position="633"/>
    </location>
</feature>
<dbReference type="PANTHER" id="PTHR24061">
    <property type="entry name" value="CALCIUM-SENSING RECEPTOR-RELATED"/>
    <property type="match status" value="1"/>
</dbReference>
<evidence type="ECO:0000256" key="2">
    <source>
        <dbReference type="ARBA" id="ARBA00007242"/>
    </source>
</evidence>
<dbReference type="PRINTS" id="PR00248">
    <property type="entry name" value="GPCRMGR"/>
</dbReference>
<keyword evidence="7" id="KW-0297">G-protein coupled receptor</keyword>
<evidence type="ECO:0000256" key="9">
    <source>
        <dbReference type="ARBA" id="ARBA00023170"/>
    </source>
</evidence>
<keyword evidence="15" id="KW-1185">Reference proteome</keyword>
<feature type="transmembrane region" description="Helical" evidence="12">
    <location>
        <begin position="802"/>
        <end position="822"/>
    </location>
</feature>
<reference evidence="15" key="2">
    <citation type="journal article" date="2007" name="PLoS Biol.">
        <title>Survey sequencing and comparative analysis of the elephant shark (Callorhinchus milii) genome.</title>
        <authorList>
            <person name="Venkatesh B."/>
            <person name="Kirkness E.F."/>
            <person name="Loh Y.H."/>
            <person name="Halpern A.L."/>
            <person name="Lee A.P."/>
            <person name="Johnson J."/>
            <person name="Dandona N."/>
            <person name="Viswanathan L.D."/>
            <person name="Tay A."/>
            <person name="Venter J.C."/>
            <person name="Strausberg R.L."/>
            <person name="Brenner S."/>
        </authorList>
    </citation>
    <scope>NUCLEOTIDE SEQUENCE [LARGE SCALE GENOMIC DNA]</scope>
</reference>
<evidence type="ECO:0000256" key="5">
    <source>
        <dbReference type="ARBA" id="ARBA00022729"/>
    </source>
</evidence>
<dbReference type="GO" id="GO:0004930">
    <property type="term" value="F:G protein-coupled receptor activity"/>
    <property type="evidence" value="ECO:0007669"/>
    <property type="project" value="UniProtKB-KW"/>
</dbReference>
<dbReference type="CDD" id="cd06364">
    <property type="entry name" value="PBP1_CaSR"/>
    <property type="match status" value="1"/>
</dbReference>
<keyword evidence="6 12" id="KW-1133">Transmembrane helix</keyword>
<evidence type="ECO:0000313" key="15">
    <source>
        <dbReference type="Proteomes" id="UP000314986"/>
    </source>
</evidence>
<evidence type="ECO:0000256" key="4">
    <source>
        <dbReference type="ARBA" id="ARBA00022692"/>
    </source>
</evidence>
<dbReference type="InterPro" id="IPR011500">
    <property type="entry name" value="GPCR_3_9-Cys_dom"/>
</dbReference>
<reference evidence="14" key="5">
    <citation type="submission" date="2025-09" db="UniProtKB">
        <authorList>
            <consortium name="Ensembl"/>
        </authorList>
    </citation>
    <scope>IDENTIFICATION</scope>
</reference>
<evidence type="ECO:0000256" key="7">
    <source>
        <dbReference type="ARBA" id="ARBA00023040"/>
    </source>
</evidence>
<feature type="transmembrane region" description="Helical" evidence="12">
    <location>
        <begin position="645"/>
        <end position="667"/>
    </location>
</feature>
<dbReference type="FunFam" id="3.40.50.2300:FF:000016">
    <property type="entry name" value="Taste 1 receptor member 2"/>
    <property type="match status" value="1"/>
</dbReference>
<dbReference type="InterPro" id="IPR038550">
    <property type="entry name" value="GPCR_3_9-Cys_sf"/>
</dbReference>
<keyword evidence="8 12" id="KW-0472">Membrane</keyword>
<evidence type="ECO:0000256" key="8">
    <source>
        <dbReference type="ARBA" id="ARBA00023136"/>
    </source>
</evidence>
<evidence type="ECO:0000256" key="6">
    <source>
        <dbReference type="ARBA" id="ARBA00022989"/>
    </source>
</evidence>
<dbReference type="PRINTS" id="PR00592">
    <property type="entry name" value="CASENSINGR"/>
</dbReference>
<sequence length="871" mass="97366">MSSGQNVDRNSVNDATSWSVFNNYRLHYMILGTGVLGANQSLCKLRGKFDLPELSMGGDVLLGGLFQIHTKIITLRDVKNPPFYSFNFRAFRWAQTMIFAIEEVNKDPTLLPNITLGYRIYDSCGKHPMSLRAAITLVNGQEETVSSSRCTASNVTVIIGDPSSTQSMILSQTLAPFQIPVLSYYSTCSCLSNKFEFPTFLRTIPSDNYQVKAMAQLVKRFGWTWIGFVANDDDYGQYGLQIFKDEIQHSGVCIAFIEFVPKIYSKAKVLNIVDTIKISSARVVILFAGDVVLLPVMKELLKQNVTGRQWIASESAIVSGLLSVKELYPVMGGTIGTTILGARIPGLRDFLLGLQPLKFPGDNFVHEFWGTMFNCTFKKVENVHEGTYLQQPCTGFEDLTEQENTYSDVSQLRISYNVYKAVYSVAHALQNLLLCVNDEGPFENRKCADILNLQPGQFLHYLREVKFRSKLGEDIYFDENGDVVAFYDILNWQLDTEGNVQYVKVGRFDASLGRGQELDINEELIFWREGQTTVVKSKCSESCPPGTRKGVRKGQPLCCFDCIPCADAEISNQTNSIECTKCPLDYWSNEQRDSCIPKEIEFLSFEDDLGIVLSVVALSGTFTTIAVAAVFFYHRNTPIVRANNSELSFLLLLSLCFCFLCSLTFIGEPLVWSCMLRHTAFGISFALCISCILGKTIVVLMAFKATLPNNNRMKWLGPTQQRSIVFVSTGIQVIICTLWLATSPPFPTQSKFRSAKLLLECDVGSVTAFSCMLGYIGLLACLCFVLAFFARKLPDNFNEAKFITFSMIIFCAVWLTFIPAYVSTPGKYTVAVEIFAILSSSTGLLGCIFVPKCYIIMLKPEQNTKKHLMGK</sequence>
<dbReference type="Pfam" id="PF01094">
    <property type="entry name" value="ANF_receptor"/>
    <property type="match status" value="1"/>
</dbReference>
<dbReference type="Pfam" id="PF07562">
    <property type="entry name" value="NCD3G"/>
    <property type="match status" value="1"/>
</dbReference>
<proteinExistence type="inferred from homology"/>
<evidence type="ECO:0000256" key="12">
    <source>
        <dbReference type="SAM" id="Phobius"/>
    </source>
</evidence>
<evidence type="ECO:0000256" key="11">
    <source>
        <dbReference type="ARBA" id="ARBA00023224"/>
    </source>
</evidence>
<organism evidence="14 15">
    <name type="scientific">Callorhinchus milii</name>
    <name type="common">Ghost shark</name>
    <dbReference type="NCBI Taxonomy" id="7868"/>
    <lineage>
        <taxon>Eukaryota</taxon>
        <taxon>Metazoa</taxon>
        <taxon>Chordata</taxon>
        <taxon>Craniata</taxon>
        <taxon>Vertebrata</taxon>
        <taxon>Chondrichthyes</taxon>
        <taxon>Holocephali</taxon>
        <taxon>Chimaeriformes</taxon>
        <taxon>Callorhinchidae</taxon>
        <taxon>Callorhinchus</taxon>
    </lineage>
</organism>
<dbReference type="InterPro" id="IPR017978">
    <property type="entry name" value="GPCR_3_C"/>
</dbReference>
<evidence type="ECO:0000259" key="13">
    <source>
        <dbReference type="PROSITE" id="PS50259"/>
    </source>
</evidence>
<dbReference type="PROSITE" id="PS50259">
    <property type="entry name" value="G_PROTEIN_RECEP_F3_4"/>
    <property type="match status" value="1"/>
</dbReference>
<keyword evidence="9" id="KW-0675">Receptor</keyword>
<feature type="transmembrane region" description="Helical" evidence="12">
    <location>
        <begin position="766"/>
        <end position="790"/>
    </location>
</feature>
<evidence type="ECO:0000256" key="10">
    <source>
        <dbReference type="ARBA" id="ARBA00023180"/>
    </source>
</evidence>
<accession>A0A4W3GI90</accession>
<dbReference type="AlphaFoldDB" id="A0A4W3GI90"/>
<dbReference type="Ensembl" id="ENSCMIT00000002486.1">
    <property type="protein sequence ID" value="ENSCMIP00000002400.1"/>
    <property type="gene ID" value="ENSCMIG00000001393.1"/>
</dbReference>
<dbReference type="Gene3D" id="3.40.50.2300">
    <property type="match status" value="2"/>
</dbReference>
<feature type="domain" description="G-protein coupled receptors family 3 profile" evidence="13">
    <location>
        <begin position="609"/>
        <end position="871"/>
    </location>
</feature>
<feature type="transmembrane region" description="Helical" evidence="12">
    <location>
        <begin position="679"/>
        <end position="703"/>
    </location>
</feature>
<keyword evidence="3" id="KW-1003">Cell membrane</keyword>
<dbReference type="InterPro" id="IPR001828">
    <property type="entry name" value="ANF_lig-bd_rcpt"/>
</dbReference>
<keyword evidence="5" id="KW-0732">Signal</keyword>
<dbReference type="InterPro" id="IPR017979">
    <property type="entry name" value="GPCR_3_CS"/>
</dbReference>
<dbReference type="InParanoid" id="A0A4W3GI90"/>
<dbReference type="SUPFAM" id="SSF53822">
    <property type="entry name" value="Periplasmic binding protein-like I"/>
    <property type="match status" value="1"/>
</dbReference>
<comment type="similarity">
    <text evidence="2">Belongs to the G-protein coupled receptor 3 family.</text>
</comment>
<dbReference type="PANTHER" id="PTHR24061:SF0">
    <property type="entry name" value="C-FAMILY ODORANT RECEPTOR OLFCT1"/>
    <property type="match status" value="1"/>
</dbReference>
<keyword evidence="4 12" id="KW-0812">Transmembrane</keyword>
<name>A0A4W3GI90_CALMI</name>
<feature type="transmembrane region" description="Helical" evidence="12">
    <location>
        <begin position="834"/>
        <end position="857"/>
    </location>
</feature>
<reference evidence="14" key="4">
    <citation type="submission" date="2025-08" db="UniProtKB">
        <authorList>
            <consortium name="Ensembl"/>
        </authorList>
    </citation>
    <scope>IDENTIFICATION</scope>
</reference>
<keyword evidence="10" id="KW-0325">Glycoprotein</keyword>
<dbReference type="Gene3D" id="2.10.50.30">
    <property type="entry name" value="GPCR, family 3, nine cysteines domain"/>
    <property type="match status" value="1"/>
</dbReference>
<keyword evidence="11" id="KW-0807">Transducer</keyword>
<dbReference type="OMA" id="WEYIALL"/>
<evidence type="ECO:0000313" key="14">
    <source>
        <dbReference type="Ensembl" id="ENSCMIP00000002400.1"/>
    </source>
</evidence>
<reference evidence="15" key="3">
    <citation type="journal article" date="2014" name="Nature">
        <title>Elephant shark genome provides unique insights into gnathostome evolution.</title>
        <authorList>
            <consortium name="International Elephant Shark Genome Sequencing Consortium"/>
            <person name="Venkatesh B."/>
            <person name="Lee A.P."/>
            <person name="Ravi V."/>
            <person name="Maurya A.K."/>
            <person name="Lian M.M."/>
            <person name="Swann J.B."/>
            <person name="Ohta Y."/>
            <person name="Flajnik M.F."/>
            <person name="Sutoh Y."/>
            <person name="Kasahara M."/>
            <person name="Hoon S."/>
            <person name="Gangu V."/>
            <person name="Roy S.W."/>
            <person name="Irimia M."/>
            <person name="Korzh V."/>
            <person name="Kondrychyn I."/>
            <person name="Lim Z.W."/>
            <person name="Tay B.H."/>
            <person name="Tohari S."/>
            <person name="Kong K.W."/>
            <person name="Ho S."/>
            <person name="Lorente-Galdos B."/>
            <person name="Quilez J."/>
            <person name="Marques-Bonet T."/>
            <person name="Raney B.J."/>
            <person name="Ingham P.W."/>
            <person name="Tay A."/>
            <person name="Hillier L.W."/>
            <person name="Minx P."/>
            <person name="Boehm T."/>
            <person name="Wilson R.K."/>
            <person name="Brenner S."/>
            <person name="Warren W.C."/>
        </authorList>
    </citation>
    <scope>NUCLEOTIDE SEQUENCE [LARGE SCALE GENOMIC DNA]</scope>
</reference>
<dbReference type="PROSITE" id="PS00981">
    <property type="entry name" value="G_PROTEIN_RECEP_F3_3"/>
    <property type="match status" value="1"/>
</dbReference>
<dbReference type="InterPro" id="IPR000068">
    <property type="entry name" value="GPCR_3_Ca_sens_rcpt-rel"/>
</dbReference>
<evidence type="ECO:0000256" key="1">
    <source>
        <dbReference type="ARBA" id="ARBA00004651"/>
    </source>
</evidence>
<dbReference type="Pfam" id="PF00003">
    <property type="entry name" value="7tm_3"/>
    <property type="match status" value="1"/>
</dbReference>
<protein>
    <submittedName>
        <fullName evidence="14">Extracellular calcium-sensing receptor-like</fullName>
    </submittedName>
</protein>
<dbReference type="CDD" id="cd15283">
    <property type="entry name" value="7tmC_V2R_pheromone"/>
    <property type="match status" value="1"/>
</dbReference>
<dbReference type="GO" id="GO:0005886">
    <property type="term" value="C:plasma membrane"/>
    <property type="evidence" value="ECO:0007669"/>
    <property type="project" value="UniProtKB-SubCell"/>
</dbReference>
<feature type="transmembrane region" description="Helical" evidence="12">
    <location>
        <begin position="724"/>
        <end position="746"/>
    </location>
</feature>
<evidence type="ECO:0000256" key="3">
    <source>
        <dbReference type="ARBA" id="ARBA00022475"/>
    </source>
</evidence>
<dbReference type="Proteomes" id="UP000314986">
    <property type="component" value="Unassembled WGS sequence"/>
</dbReference>
<dbReference type="GeneTree" id="ENSGT01150000286997"/>
<dbReference type="InterPro" id="IPR000337">
    <property type="entry name" value="GPCR_3"/>
</dbReference>
<reference evidence="15" key="1">
    <citation type="journal article" date="2006" name="Science">
        <title>Ancient noncoding elements conserved in the human genome.</title>
        <authorList>
            <person name="Venkatesh B."/>
            <person name="Kirkness E.F."/>
            <person name="Loh Y.H."/>
            <person name="Halpern A.L."/>
            <person name="Lee A.P."/>
            <person name="Johnson J."/>
            <person name="Dandona N."/>
            <person name="Viswanathan L.D."/>
            <person name="Tay A."/>
            <person name="Venter J.C."/>
            <person name="Strausberg R.L."/>
            <person name="Brenner S."/>
        </authorList>
    </citation>
    <scope>NUCLEOTIDE SEQUENCE [LARGE SCALE GENOMIC DNA]</scope>
</reference>
<dbReference type="InterPro" id="IPR028082">
    <property type="entry name" value="Peripla_BP_I"/>
</dbReference>
<dbReference type="FunFam" id="3.40.50.2300:FF:000475">
    <property type="entry name" value="Olfactory receptor C family, g2"/>
    <property type="match status" value="1"/>
</dbReference>
<dbReference type="FunFam" id="2.10.50.30:FF:000002">
    <property type="entry name" value="Vomeronasal 2 receptor, h1"/>
    <property type="match status" value="1"/>
</dbReference>